<keyword evidence="3" id="KW-1185">Reference proteome</keyword>
<organism evidence="2 3">
    <name type="scientific">Vibrio inusitatus NBRC 102082</name>
    <dbReference type="NCBI Taxonomy" id="1219070"/>
    <lineage>
        <taxon>Bacteria</taxon>
        <taxon>Pseudomonadati</taxon>
        <taxon>Pseudomonadota</taxon>
        <taxon>Gammaproteobacteria</taxon>
        <taxon>Vibrionales</taxon>
        <taxon>Vibrionaceae</taxon>
        <taxon>Vibrio</taxon>
    </lineage>
</organism>
<evidence type="ECO:0000313" key="2">
    <source>
        <dbReference type="EMBL" id="GEA51796.1"/>
    </source>
</evidence>
<evidence type="ECO:0000313" key="3">
    <source>
        <dbReference type="Proteomes" id="UP000318717"/>
    </source>
</evidence>
<dbReference type="OrthoDB" id="5917215at2"/>
<evidence type="ECO:0000256" key="1">
    <source>
        <dbReference type="SAM" id="Coils"/>
    </source>
</evidence>
<proteinExistence type="predicted"/>
<reference evidence="2 3" key="1">
    <citation type="submission" date="2019-06" db="EMBL/GenBank/DDBJ databases">
        <title>Whole genome shotgun sequence of Vibrio inusitatus NBRC 102082.</title>
        <authorList>
            <person name="Hosoyama A."/>
            <person name="Uohara A."/>
            <person name="Ohji S."/>
            <person name="Ichikawa N."/>
        </authorList>
    </citation>
    <scope>NUCLEOTIDE SEQUENCE [LARGE SCALE GENOMIC DNA]</scope>
    <source>
        <strain evidence="2 3">NBRC 102082</strain>
    </source>
</reference>
<accession>A0A4Y3HXE8</accession>
<dbReference type="Pfam" id="PF10973">
    <property type="entry name" value="DUF2799"/>
    <property type="match status" value="1"/>
</dbReference>
<dbReference type="EMBL" id="BJLF01000012">
    <property type="protein sequence ID" value="GEA51796.1"/>
    <property type="molecule type" value="Genomic_DNA"/>
</dbReference>
<protein>
    <submittedName>
        <fullName evidence="2">DNA repair ATPase</fullName>
    </submittedName>
</protein>
<dbReference type="InterPro" id="IPR021242">
    <property type="entry name" value="DUF2799"/>
</dbReference>
<name>A0A4Y3HXE8_9VIBR</name>
<keyword evidence="1" id="KW-0175">Coiled coil</keyword>
<dbReference type="PROSITE" id="PS51257">
    <property type="entry name" value="PROKAR_LIPOPROTEIN"/>
    <property type="match status" value="1"/>
</dbReference>
<comment type="caution">
    <text evidence="2">The sequence shown here is derived from an EMBL/GenBank/DDBJ whole genome shotgun (WGS) entry which is preliminary data.</text>
</comment>
<dbReference type="Proteomes" id="UP000318717">
    <property type="component" value="Unassembled WGS sequence"/>
</dbReference>
<dbReference type="RefSeq" id="WP_141346263.1">
    <property type="nucleotide sequence ID" value="NZ_BJLF01000012.1"/>
</dbReference>
<gene>
    <name evidence="2" type="ORF">VIN01S_26000</name>
</gene>
<sequence>MNRLIIGVLIASSLAGCASMTPEQCQSANWHDVGYQDGKDGNDPTIVEDYAKDCLEANVVVKQSEWQKGFKQGTEVYCSADNGYKVGSEGRTYYNVCHDEQFLKNYQLGKKEYQRQQRLMSLDSEIADLDNQMEATTDTKKYNKLRNRRKDLAHERSQLLNTDININLKL</sequence>
<dbReference type="AlphaFoldDB" id="A0A4Y3HXE8"/>
<feature type="coiled-coil region" evidence="1">
    <location>
        <begin position="119"/>
        <end position="162"/>
    </location>
</feature>